<dbReference type="Gramene" id="FCD_00030821-RA">
    <property type="protein sequence ID" value="FCD_00030821-RA:cds"/>
    <property type="gene ID" value="FCD_00030821"/>
</dbReference>
<evidence type="ECO:0000313" key="3">
    <source>
        <dbReference type="Proteomes" id="UP001187192"/>
    </source>
</evidence>
<keyword evidence="3" id="KW-1185">Reference proteome</keyword>
<comment type="caution">
    <text evidence="2">The sequence shown here is derived from an EMBL/GenBank/DDBJ whole genome shotgun (WGS) entry which is preliminary data.</text>
</comment>
<sequence>MKPMEFKACGGGVLLSCIGNIGSEDEDDDDDDDNDDKMG</sequence>
<dbReference type="EMBL" id="BTGU01000069">
    <property type="protein sequence ID" value="GMN57254.1"/>
    <property type="molecule type" value="Genomic_DNA"/>
</dbReference>
<proteinExistence type="predicted"/>
<organism evidence="2 3">
    <name type="scientific">Ficus carica</name>
    <name type="common">Common fig</name>
    <dbReference type="NCBI Taxonomy" id="3494"/>
    <lineage>
        <taxon>Eukaryota</taxon>
        <taxon>Viridiplantae</taxon>
        <taxon>Streptophyta</taxon>
        <taxon>Embryophyta</taxon>
        <taxon>Tracheophyta</taxon>
        <taxon>Spermatophyta</taxon>
        <taxon>Magnoliopsida</taxon>
        <taxon>eudicotyledons</taxon>
        <taxon>Gunneridae</taxon>
        <taxon>Pentapetalae</taxon>
        <taxon>rosids</taxon>
        <taxon>fabids</taxon>
        <taxon>Rosales</taxon>
        <taxon>Moraceae</taxon>
        <taxon>Ficeae</taxon>
        <taxon>Ficus</taxon>
    </lineage>
</organism>
<gene>
    <name evidence="2" type="ORF">TIFTF001_026369</name>
</gene>
<protein>
    <submittedName>
        <fullName evidence="2">Uncharacterized protein</fullName>
    </submittedName>
</protein>
<accession>A0AA88DLI2</accession>
<dbReference type="Proteomes" id="UP001187192">
    <property type="component" value="Unassembled WGS sequence"/>
</dbReference>
<evidence type="ECO:0000313" key="2">
    <source>
        <dbReference type="EMBL" id="GMN57254.1"/>
    </source>
</evidence>
<dbReference type="AlphaFoldDB" id="A0AA88DLI2"/>
<evidence type="ECO:0000256" key="1">
    <source>
        <dbReference type="SAM" id="MobiDB-lite"/>
    </source>
</evidence>
<name>A0AA88DLI2_FICCA</name>
<feature type="region of interest" description="Disordered" evidence="1">
    <location>
        <begin position="20"/>
        <end position="39"/>
    </location>
</feature>
<reference evidence="2" key="1">
    <citation type="submission" date="2023-07" db="EMBL/GenBank/DDBJ databases">
        <title>draft genome sequence of fig (Ficus carica).</title>
        <authorList>
            <person name="Takahashi T."/>
            <person name="Nishimura K."/>
        </authorList>
    </citation>
    <scope>NUCLEOTIDE SEQUENCE</scope>
</reference>
<feature type="compositionally biased region" description="Acidic residues" evidence="1">
    <location>
        <begin position="23"/>
        <end position="39"/>
    </location>
</feature>